<keyword evidence="10 14" id="KW-0520">NAD</keyword>
<dbReference type="Pfam" id="PF14520">
    <property type="entry name" value="HHH_5"/>
    <property type="match status" value="1"/>
</dbReference>
<dbReference type="InterPro" id="IPR003583">
    <property type="entry name" value="Hlx-hairpin-Hlx_DNA-bd_motif"/>
</dbReference>
<dbReference type="SUPFAM" id="SSF52113">
    <property type="entry name" value="BRCT domain"/>
    <property type="match status" value="1"/>
</dbReference>
<dbReference type="Pfam" id="PF12826">
    <property type="entry name" value="HHH_2"/>
    <property type="match status" value="1"/>
</dbReference>
<feature type="binding site" evidence="14">
    <location>
        <position position="442"/>
    </location>
    <ligand>
        <name>Zn(2+)</name>
        <dbReference type="ChEBI" id="CHEBI:29105"/>
    </ligand>
</feature>
<feature type="binding site" evidence="14">
    <location>
        <position position="418"/>
    </location>
    <ligand>
        <name>Zn(2+)</name>
        <dbReference type="ChEBI" id="CHEBI:29105"/>
    </ligand>
</feature>
<dbReference type="GO" id="GO:0005829">
    <property type="term" value="C:cytosol"/>
    <property type="evidence" value="ECO:0007669"/>
    <property type="project" value="TreeGrafter"/>
</dbReference>
<feature type="binding site" evidence="14">
    <location>
        <position position="300"/>
    </location>
    <ligand>
        <name>NAD(+)</name>
        <dbReference type="ChEBI" id="CHEBI:57540"/>
    </ligand>
</feature>
<comment type="similarity">
    <text evidence="13 14">Belongs to the NAD-dependent DNA ligase family. LigA subfamily.</text>
</comment>
<comment type="cofactor">
    <cofactor evidence="14">
        <name>Mg(2+)</name>
        <dbReference type="ChEBI" id="CHEBI:18420"/>
    </cofactor>
    <cofactor evidence="14">
        <name>Mn(2+)</name>
        <dbReference type="ChEBI" id="CHEBI:29035"/>
    </cofactor>
</comment>
<evidence type="ECO:0000256" key="3">
    <source>
        <dbReference type="ARBA" id="ARBA00013308"/>
    </source>
</evidence>
<dbReference type="Pfam" id="PF03119">
    <property type="entry name" value="DNA_ligase_ZBD"/>
    <property type="match status" value="1"/>
</dbReference>
<reference evidence="18 20" key="1">
    <citation type="submission" date="2019-07" db="EMBL/GenBank/DDBJ databases">
        <title>Genomes of sea-ice associated Colwellia species.</title>
        <authorList>
            <person name="Bowman J.P."/>
        </authorList>
    </citation>
    <scope>NUCLEOTIDE SEQUENCE [LARGE SCALE GENOMIC DNA]</scope>
    <source>
        <strain evidence="17 19">ACAM 607</strain>
        <strain evidence="18 20">IC036</strain>
    </source>
</reference>
<dbReference type="GO" id="GO:0003677">
    <property type="term" value="F:DNA binding"/>
    <property type="evidence" value="ECO:0007669"/>
    <property type="project" value="InterPro"/>
</dbReference>
<organism evidence="18 20">
    <name type="scientific">Colwellia hornerae</name>
    <dbReference type="NCBI Taxonomy" id="89402"/>
    <lineage>
        <taxon>Bacteria</taxon>
        <taxon>Pseudomonadati</taxon>
        <taxon>Pseudomonadota</taxon>
        <taxon>Gammaproteobacteria</taxon>
        <taxon>Alteromonadales</taxon>
        <taxon>Colwelliaceae</taxon>
        <taxon>Colwellia</taxon>
    </lineage>
</organism>
<dbReference type="InterPro" id="IPR001679">
    <property type="entry name" value="DNA_ligase"/>
</dbReference>
<dbReference type="CDD" id="cd17748">
    <property type="entry name" value="BRCT_DNA_ligase_like"/>
    <property type="match status" value="1"/>
</dbReference>
<keyword evidence="7 14" id="KW-0227">DNA damage</keyword>
<feature type="binding site" evidence="14">
    <location>
        <position position="138"/>
    </location>
    <ligand>
        <name>NAD(+)</name>
        <dbReference type="ChEBI" id="CHEBI:57540"/>
    </ligand>
</feature>
<dbReference type="InterPro" id="IPR004150">
    <property type="entry name" value="NAD_DNA_ligase_OB"/>
</dbReference>
<dbReference type="GO" id="GO:0006260">
    <property type="term" value="P:DNA replication"/>
    <property type="evidence" value="ECO:0007669"/>
    <property type="project" value="UniProtKB-KW"/>
</dbReference>
<protein>
    <recommendedName>
        <fullName evidence="3 14">DNA ligase</fullName>
        <ecNumber evidence="2 14">6.5.1.2</ecNumber>
    </recommendedName>
    <alternativeName>
        <fullName evidence="14">Polydeoxyribonucleotide synthase [NAD(+)]</fullName>
    </alternativeName>
</protein>
<evidence type="ECO:0000256" key="10">
    <source>
        <dbReference type="ARBA" id="ARBA00023027"/>
    </source>
</evidence>
<feature type="active site" description="N6-AMP-lysine intermediate" evidence="14">
    <location>
        <position position="117"/>
    </location>
</feature>
<dbReference type="InterPro" id="IPR010994">
    <property type="entry name" value="RuvA_2-like"/>
</dbReference>
<feature type="binding site" evidence="14">
    <location>
        <position position="175"/>
    </location>
    <ligand>
        <name>NAD(+)</name>
        <dbReference type="ChEBI" id="CHEBI:57540"/>
    </ligand>
</feature>
<dbReference type="Proteomes" id="UP000321917">
    <property type="component" value="Unassembled WGS sequence"/>
</dbReference>
<dbReference type="GO" id="GO:0046872">
    <property type="term" value="F:metal ion binding"/>
    <property type="evidence" value="ECO:0007669"/>
    <property type="project" value="UniProtKB-KW"/>
</dbReference>
<dbReference type="PIRSF" id="PIRSF001604">
    <property type="entry name" value="LigA"/>
    <property type="match status" value="1"/>
</dbReference>
<dbReference type="GO" id="GO:0003911">
    <property type="term" value="F:DNA ligase (NAD+) activity"/>
    <property type="evidence" value="ECO:0007669"/>
    <property type="project" value="UniProtKB-UniRule"/>
</dbReference>
<feature type="binding site" evidence="14">
    <location>
        <position position="421"/>
    </location>
    <ligand>
        <name>Zn(2+)</name>
        <dbReference type="ChEBI" id="CHEBI:29105"/>
    </ligand>
</feature>
<keyword evidence="14" id="KW-0464">Manganese</keyword>
<evidence type="ECO:0000256" key="14">
    <source>
        <dbReference type="HAMAP-Rule" id="MF_01588"/>
    </source>
</evidence>
<dbReference type="InterPro" id="IPR018239">
    <property type="entry name" value="DNA_ligase_AS"/>
</dbReference>
<dbReference type="EMBL" id="VOLQ01000046">
    <property type="protein sequence ID" value="TWX63330.1"/>
    <property type="molecule type" value="Genomic_DNA"/>
</dbReference>
<evidence type="ECO:0000256" key="9">
    <source>
        <dbReference type="ARBA" id="ARBA00022842"/>
    </source>
</evidence>
<evidence type="ECO:0000256" key="2">
    <source>
        <dbReference type="ARBA" id="ARBA00012722"/>
    </source>
</evidence>
<evidence type="ECO:0000256" key="4">
    <source>
        <dbReference type="ARBA" id="ARBA00022598"/>
    </source>
</evidence>
<dbReference type="Gene3D" id="3.30.470.30">
    <property type="entry name" value="DNA ligase/mRNA capping enzyme"/>
    <property type="match status" value="1"/>
</dbReference>
<evidence type="ECO:0000256" key="13">
    <source>
        <dbReference type="ARBA" id="ARBA00060881"/>
    </source>
</evidence>
<keyword evidence="5 14" id="KW-0235">DNA replication</keyword>
<dbReference type="OrthoDB" id="9759736at2"/>
<dbReference type="SUPFAM" id="SSF50249">
    <property type="entry name" value="Nucleic acid-binding proteins"/>
    <property type="match status" value="1"/>
</dbReference>
<evidence type="ECO:0000256" key="7">
    <source>
        <dbReference type="ARBA" id="ARBA00022763"/>
    </source>
</evidence>
<dbReference type="InterPro" id="IPR013840">
    <property type="entry name" value="DNAligase_N"/>
</dbReference>
<keyword evidence="9 14" id="KW-0460">Magnesium</keyword>
<dbReference type="NCBIfam" id="NF005932">
    <property type="entry name" value="PRK07956.1"/>
    <property type="match status" value="1"/>
</dbReference>
<dbReference type="CDD" id="cd00114">
    <property type="entry name" value="LIGANc"/>
    <property type="match status" value="1"/>
</dbReference>
<evidence type="ECO:0000256" key="12">
    <source>
        <dbReference type="ARBA" id="ARBA00034005"/>
    </source>
</evidence>
<sequence>MSSSANATRVQALHQLINQLNHQYYDLDEPSVPDAEYDRLMRELISIETAEPALRLLDSPSQKVGGQALKSFSQVTHQVPMLSLDNVFSADEWQAFAKRVKDRLLSKSTIKYCAEPKLDGLAVSLRYENGFLVQAATRGDGAVGENITVNVRTIKSIPLKLTGDNYPDILEVRGEVFMPKASFNALNASALKKGEKTFANPRNAAAGSLRQLDSKVAAKRNLAFYVYGIGYVEQASSQTLGEQWLENSHYQRLCQLKLLGLPMCPEVKLLSDASEVASFYQYIMQERDNLSYEIDGTVFKVDDIALQKKLGFVARAPRWATAYKFPAQEETTQLLDVDFQVGRTGAITPVARLNPIFVGGVTVSNATLHNQDEIERLGIKINDFVTIRRAGDVIPQIVSVQLQKRPEISRDIVFPITCPVCDSAVVKAVGEAVLRCTGGLYCGAQRKEAIKHFSSRKALDIDGLGDKLVEQLVDENLIKTPADLFKLTELDVSTMARMGKKSADNLISGLIKARSTTLPKFIYALGIREVGETTAANLANYFLNFSAIKVANEENLQKVPDVGAVVAKNITQFFQQDHNIEVVSELESIMSWPDIKVKSAEQQPLKDKIFVLTGTLTQMGRNEAKAELQALGAKVSGSISVKTDFLVAGEKAGSKLTKAQDLGVDILTEDELVTLLAKHK</sequence>
<evidence type="ECO:0000259" key="16">
    <source>
        <dbReference type="PROSITE" id="PS50172"/>
    </source>
</evidence>
<feature type="binding site" evidence="14">
    <location>
        <begin position="34"/>
        <end position="38"/>
    </location>
    <ligand>
        <name>NAD(+)</name>
        <dbReference type="ChEBI" id="CHEBI:57540"/>
    </ligand>
</feature>
<keyword evidence="11 14" id="KW-0234">DNA repair</keyword>
<evidence type="ECO:0000313" key="18">
    <source>
        <dbReference type="EMBL" id="TWX63330.1"/>
    </source>
</evidence>
<dbReference type="PANTHER" id="PTHR23389">
    <property type="entry name" value="CHROMOSOME TRANSMISSION FIDELITY FACTOR 18"/>
    <property type="match status" value="1"/>
</dbReference>
<dbReference type="FunFam" id="3.30.470.30:FF:000001">
    <property type="entry name" value="DNA ligase"/>
    <property type="match status" value="1"/>
</dbReference>
<dbReference type="FunFam" id="2.40.50.140:FF:000012">
    <property type="entry name" value="DNA ligase"/>
    <property type="match status" value="1"/>
</dbReference>
<dbReference type="PANTHER" id="PTHR23389:SF9">
    <property type="entry name" value="DNA LIGASE"/>
    <property type="match status" value="1"/>
</dbReference>
<proteinExistence type="inferred from homology"/>
<dbReference type="EC" id="6.5.1.2" evidence="2 14"/>
<dbReference type="PROSITE" id="PS01056">
    <property type="entry name" value="DNA_LIGASE_N2"/>
    <property type="match status" value="1"/>
</dbReference>
<dbReference type="Gene3D" id="1.10.150.20">
    <property type="entry name" value="5' to 3' exonuclease, C-terminal subdomain"/>
    <property type="match status" value="2"/>
</dbReference>
<dbReference type="GO" id="GO:0006281">
    <property type="term" value="P:DNA repair"/>
    <property type="evidence" value="ECO:0007669"/>
    <property type="project" value="UniProtKB-KW"/>
</dbReference>
<evidence type="ECO:0000313" key="19">
    <source>
        <dbReference type="Proteomes" id="UP000321525"/>
    </source>
</evidence>
<accession>A0A5C6Q3D9</accession>
<dbReference type="Gene3D" id="1.10.287.610">
    <property type="entry name" value="Helix hairpin bin"/>
    <property type="match status" value="1"/>
</dbReference>
<dbReference type="SMART" id="SM00532">
    <property type="entry name" value="LIGANc"/>
    <property type="match status" value="1"/>
</dbReference>
<feature type="domain" description="BRCT" evidence="16">
    <location>
        <begin position="600"/>
        <end position="680"/>
    </location>
</feature>
<feature type="binding site" evidence="14">
    <location>
        <position position="324"/>
    </location>
    <ligand>
        <name>NAD(+)</name>
        <dbReference type="ChEBI" id="CHEBI:57540"/>
    </ligand>
</feature>
<dbReference type="Pfam" id="PF01653">
    <property type="entry name" value="DNA_ligase_aden"/>
    <property type="match status" value="1"/>
</dbReference>
<dbReference type="InterPro" id="IPR041663">
    <property type="entry name" value="DisA/LigA_HHH"/>
</dbReference>
<evidence type="ECO:0000256" key="8">
    <source>
        <dbReference type="ARBA" id="ARBA00022833"/>
    </source>
</evidence>
<keyword evidence="19" id="KW-1185">Reference proteome</keyword>
<dbReference type="Gene3D" id="3.40.50.10190">
    <property type="entry name" value="BRCT domain"/>
    <property type="match status" value="1"/>
</dbReference>
<dbReference type="InterPro" id="IPR033136">
    <property type="entry name" value="DNA_ligase_CS"/>
</dbReference>
<dbReference type="Gene3D" id="2.40.50.140">
    <property type="entry name" value="Nucleic acid-binding proteins"/>
    <property type="match status" value="1"/>
</dbReference>
<feature type="binding site" evidence="14">
    <location>
        <position position="115"/>
    </location>
    <ligand>
        <name>NAD(+)</name>
        <dbReference type="ChEBI" id="CHEBI:57540"/>
    </ligand>
</feature>
<keyword evidence="8 14" id="KW-0862">Zinc</keyword>
<dbReference type="Proteomes" id="UP000321525">
    <property type="component" value="Unassembled WGS sequence"/>
</dbReference>
<dbReference type="SUPFAM" id="SSF56091">
    <property type="entry name" value="DNA ligase/mRNA capping enzyme, catalytic domain"/>
    <property type="match status" value="1"/>
</dbReference>
<dbReference type="InterPro" id="IPR004149">
    <property type="entry name" value="Znf_DNAligase_C4"/>
</dbReference>
<dbReference type="NCBIfam" id="TIGR00575">
    <property type="entry name" value="dnlj"/>
    <property type="match status" value="1"/>
</dbReference>
<dbReference type="InterPro" id="IPR001357">
    <property type="entry name" value="BRCT_dom"/>
</dbReference>
<dbReference type="SMART" id="SM00278">
    <property type="entry name" value="HhH1"/>
    <property type="match status" value="4"/>
</dbReference>
<dbReference type="InterPro" id="IPR036420">
    <property type="entry name" value="BRCT_dom_sf"/>
</dbReference>
<comment type="catalytic activity">
    <reaction evidence="12 14 15">
        <text>NAD(+) + (deoxyribonucleotide)n-3'-hydroxyl + 5'-phospho-(deoxyribonucleotide)m = (deoxyribonucleotide)n+m + AMP + beta-nicotinamide D-nucleotide.</text>
        <dbReference type="EC" id="6.5.1.2"/>
    </reaction>
</comment>
<name>A0A5C6Q3D9_9GAMM</name>
<dbReference type="EMBL" id="VOLR01000010">
    <property type="protein sequence ID" value="TWX60143.1"/>
    <property type="molecule type" value="Genomic_DNA"/>
</dbReference>
<comment type="function">
    <text evidence="1 14">DNA ligase that catalyzes the formation of phosphodiester linkages between 5'-phosphoryl and 3'-hydroxyl groups in double-stranded DNA using NAD as a coenzyme and as the energy source for the reaction. It is essential for DNA replication and repair of damaged DNA.</text>
</comment>
<dbReference type="PROSITE" id="PS01055">
    <property type="entry name" value="DNA_LIGASE_N1"/>
    <property type="match status" value="1"/>
</dbReference>
<dbReference type="Pfam" id="PF00533">
    <property type="entry name" value="BRCT"/>
    <property type="match status" value="1"/>
</dbReference>
<dbReference type="HAMAP" id="MF_01588">
    <property type="entry name" value="DNA_ligase_A"/>
    <property type="match status" value="1"/>
</dbReference>
<dbReference type="RefSeq" id="WP_146799321.1">
    <property type="nucleotide sequence ID" value="NZ_VOLP01000011.1"/>
</dbReference>
<dbReference type="InterPro" id="IPR013839">
    <property type="entry name" value="DNAligase_adenylation"/>
</dbReference>
<evidence type="ECO:0000256" key="15">
    <source>
        <dbReference type="RuleBase" id="RU000618"/>
    </source>
</evidence>
<evidence type="ECO:0000256" key="1">
    <source>
        <dbReference type="ARBA" id="ARBA00004067"/>
    </source>
</evidence>
<keyword evidence="4 14" id="KW-0436">Ligase</keyword>
<dbReference type="PROSITE" id="PS50172">
    <property type="entry name" value="BRCT"/>
    <property type="match status" value="1"/>
</dbReference>
<evidence type="ECO:0000256" key="6">
    <source>
        <dbReference type="ARBA" id="ARBA00022723"/>
    </source>
</evidence>
<dbReference type="InterPro" id="IPR012340">
    <property type="entry name" value="NA-bd_OB-fold"/>
</dbReference>
<dbReference type="SMART" id="SM00292">
    <property type="entry name" value="BRCT"/>
    <property type="match status" value="1"/>
</dbReference>
<evidence type="ECO:0000256" key="11">
    <source>
        <dbReference type="ARBA" id="ARBA00023204"/>
    </source>
</evidence>
<dbReference type="FunFam" id="1.10.150.20:FF:000006">
    <property type="entry name" value="DNA ligase"/>
    <property type="match status" value="1"/>
</dbReference>
<comment type="caution">
    <text evidence="14">Lacks conserved residue(s) required for the propagation of feature annotation.</text>
</comment>
<evidence type="ECO:0000256" key="5">
    <source>
        <dbReference type="ARBA" id="ARBA00022705"/>
    </source>
</evidence>
<dbReference type="Pfam" id="PF03120">
    <property type="entry name" value="OB_DNA_ligase"/>
    <property type="match status" value="1"/>
</dbReference>
<gene>
    <name evidence="14 18" type="primary">ligA</name>
    <name evidence="17" type="ORF">ESZ26_08500</name>
    <name evidence="18" type="ORF">ESZ27_17110</name>
</gene>
<keyword evidence="6 14" id="KW-0479">Metal-binding</keyword>
<dbReference type="SUPFAM" id="SSF47781">
    <property type="entry name" value="RuvA domain 2-like"/>
    <property type="match status" value="1"/>
</dbReference>
<dbReference type="AlphaFoldDB" id="A0A5C6Q3D9"/>
<evidence type="ECO:0000313" key="20">
    <source>
        <dbReference type="Proteomes" id="UP000321917"/>
    </source>
</evidence>
<comment type="caution">
    <text evidence="18">The sequence shown here is derived from an EMBL/GenBank/DDBJ whole genome shotgun (WGS) entry which is preliminary data.</text>
</comment>
<dbReference type="Gene3D" id="6.20.10.30">
    <property type="match status" value="1"/>
</dbReference>
<evidence type="ECO:0000313" key="17">
    <source>
        <dbReference type="EMBL" id="TWX60143.1"/>
    </source>
</evidence>
<feature type="binding site" evidence="14">
    <location>
        <begin position="83"/>
        <end position="84"/>
    </location>
    <ligand>
        <name>NAD(+)</name>
        <dbReference type="ChEBI" id="CHEBI:57540"/>
    </ligand>
</feature>
<dbReference type="FunFam" id="1.10.150.20:FF:000007">
    <property type="entry name" value="DNA ligase"/>
    <property type="match status" value="1"/>
</dbReference>